<reference evidence="2 3" key="1">
    <citation type="journal article" date="2016" name="Mol. Biol. Evol.">
        <title>Comparative Genomics of Early-Diverging Mushroom-Forming Fungi Provides Insights into the Origins of Lignocellulose Decay Capabilities.</title>
        <authorList>
            <person name="Nagy L.G."/>
            <person name="Riley R."/>
            <person name="Tritt A."/>
            <person name="Adam C."/>
            <person name="Daum C."/>
            <person name="Floudas D."/>
            <person name="Sun H."/>
            <person name="Yadav J.S."/>
            <person name="Pangilinan J."/>
            <person name="Larsson K.H."/>
            <person name="Matsuura K."/>
            <person name="Barry K."/>
            <person name="Labutti K."/>
            <person name="Kuo R."/>
            <person name="Ohm R.A."/>
            <person name="Bhattacharya S.S."/>
            <person name="Shirouzu T."/>
            <person name="Yoshinaga Y."/>
            <person name="Martin F.M."/>
            <person name="Grigoriev I.V."/>
            <person name="Hibbett D.S."/>
        </authorList>
    </citation>
    <scope>NUCLEOTIDE SEQUENCE [LARGE SCALE GENOMIC DNA]</scope>
    <source>
        <strain evidence="2 3">HHB12733</strain>
    </source>
</reference>
<keyword evidence="1" id="KW-1133">Transmembrane helix</keyword>
<dbReference type="EMBL" id="KV423970">
    <property type="protein sequence ID" value="KZT56975.1"/>
    <property type="molecule type" value="Genomic_DNA"/>
</dbReference>
<keyword evidence="1" id="KW-0812">Transmembrane</keyword>
<dbReference type="Proteomes" id="UP000076842">
    <property type="component" value="Unassembled WGS sequence"/>
</dbReference>
<feature type="transmembrane region" description="Helical" evidence="1">
    <location>
        <begin position="74"/>
        <end position="97"/>
    </location>
</feature>
<dbReference type="AlphaFoldDB" id="A0A165FN31"/>
<accession>A0A165FN31</accession>
<evidence type="ECO:0000313" key="2">
    <source>
        <dbReference type="EMBL" id="KZT56975.1"/>
    </source>
</evidence>
<proteinExistence type="predicted"/>
<organism evidence="2 3">
    <name type="scientific">Calocera cornea HHB12733</name>
    <dbReference type="NCBI Taxonomy" id="1353952"/>
    <lineage>
        <taxon>Eukaryota</taxon>
        <taxon>Fungi</taxon>
        <taxon>Dikarya</taxon>
        <taxon>Basidiomycota</taxon>
        <taxon>Agaricomycotina</taxon>
        <taxon>Dacrymycetes</taxon>
        <taxon>Dacrymycetales</taxon>
        <taxon>Dacrymycetaceae</taxon>
        <taxon>Calocera</taxon>
    </lineage>
</organism>
<name>A0A165FN31_9BASI</name>
<gene>
    <name evidence="2" type="ORF">CALCODRAFT_483600</name>
</gene>
<evidence type="ECO:0000256" key="1">
    <source>
        <dbReference type="SAM" id="Phobius"/>
    </source>
</evidence>
<feature type="non-terminal residue" evidence="2">
    <location>
        <position position="205"/>
    </location>
</feature>
<protein>
    <submittedName>
        <fullName evidence="2">Uncharacterized protein</fullName>
    </submittedName>
</protein>
<sequence>MALNSGAREPTNTITSHPDFRLTLETESERVVAGGTLSGTIIVECFAQPFTLALGDLSLDAEGRRASKSPGPSLPILVLTTTGVLAAAVVVLAAAALPAAASAPVPASAAASAPARSPAIAALTAAPSRLRTSIWRASASSRRGRTMPTATFETGYRDAPRDAEGYDEQWAEQYGLPIVKNRYKWKPDAPRPNFTGHRHLTLYER</sequence>
<evidence type="ECO:0000313" key="3">
    <source>
        <dbReference type="Proteomes" id="UP000076842"/>
    </source>
</evidence>
<keyword evidence="3" id="KW-1185">Reference proteome</keyword>
<keyword evidence="1" id="KW-0472">Membrane</keyword>
<dbReference type="InParanoid" id="A0A165FN31"/>